<gene>
    <name evidence="1" type="ORF">O6H91_15G063600</name>
</gene>
<name>A0ACC2BJT7_DIPCM</name>
<evidence type="ECO:0000313" key="2">
    <source>
        <dbReference type="Proteomes" id="UP001162992"/>
    </source>
</evidence>
<dbReference type="EMBL" id="CM055106">
    <property type="protein sequence ID" value="KAJ7529734.1"/>
    <property type="molecule type" value="Genomic_DNA"/>
</dbReference>
<proteinExistence type="predicted"/>
<accession>A0ACC2BJT7</accession>
<protein>
    <submittedName>
        <fullName evidence="1">Uncharacterized protein</fullName>
    </submittedName>
</protein>
<reference evidence="2" key="1">
    <citation type="journal article" date="2024" name="Proc. Natl. Acad. Sci. U.S.A.">
        <title>Extraordinary preservation of gene collinearity over three hundred million years revealed in homosporous lycophytes.</title>
        <authorList>
            <person name="Li C."/>
            <person name="Wickell D."/>
            <person name="Kuo L.Y."/>
            <person name="Chen X."/>
            <person name="Nie B."/>
            <person name="Liao X."/>
            <person name="Peng D."/>
            <person name="Ji J."/>
            <person name="Jenkins J."/>
            <person name="Williams M."/>
            <person name="Shu S."/>
            <person name="Plott C."/>
            <person name="Barry K."/>
            <person name="Rajasekar S."/>
            <person name="Grimwood J."/>
            <person name="Han X."/>
            <person name="Sun S."/>
            <person name="Hou Z."/>
            <person name="He W."/>
            <person name="Dai G."/>
            <person name="Sun C."/>
            <person name="Schmutz J."/>
            <person name="Leebens-Mack J.H."/>
            <person name="Li F.W."/>
            <person name="Wang L."/>
        </authorList>
    </citation>
    <scope>NUCLEOTIDE SEQUENCE [LARGE SCALE GENOMIC DNA]</scope>
    <source>
        <strain evidence="2">cv. PW_Plant_1</strain>
    </source>
</reference>
<keyword evidence="2" id="KW-1185">Reference proteome</keyword>
<evidence type="ECO:0000313" key="1">
    <source>
        <dbReference type="EMBL" id="KAJ7529734.1"/>
    </source>
</evidence>
<organism evidence="1 2">
    <name type="scientific">Diphasiastrum complanatum</name>
    <name type="common">Issler's clubmoss</name>
    <name type="synonym">Lycopodium complanatum</name>
    <dbReference type="NCBI Taxonomy" id="34168"/>
    <lineage>
        <taxon>Eukaryota</taxon>
        <taxon>Viridiplantae</taxon>
        <taxon>Streptophyta</taxon>
        <taxon>Embryophyta</taxon>
        <taxon>Tracheophyta</taxon>
        <taxon>Lycopodiopsida</taxon>
        <taxon>Lycopodiales</taxon>
        <taxon>Lycopodiaceae</taxon>
        <taxon>Lycopodioideae</taxon>
        <taxon>Diphasiastrum</taxon>
    </lineage>
</organism>
<sequence length="464" mass="51466">MSMAEHEKISLNVGGTVFVTTMSTIEIGGKNSLLAKLIQKQQNNDSDVTSKEIFIDRDPAYFSVLLQLLRTGELEIPKVMSEKALCREATFFGVLDCVRENQRGGLDGNRLRWKQSIHGDESTSDGTFIRASSEGGCCVARGSVVHVYDWTMEEQRPLNLDYLSVNDVGYLNPERIIICTYELTDQIGGMASFNTNTAKSINKYRLPYGDQTSNFTALALACSDRHVYASCRGRGLDQGIAVWDSTTGQHADFLRDSSGWPFGDASKLQWLPGSNLLLIASLSPHSDDTYLCLLDPRSRDKIWAWTDSTRQFKHTIHLLTDAVAMEESSTICVVNQAEQVGFIDMRVSCREPNWGMKYSRKLLKSGGEGCCYSKLAVNGSQLYCSHGDGVHVYCCSCSNGERARIVESCRVTTKKSKGKGTGPIADMAIGGDRLFVLRPSQNRFDIWETPYLPNEDKSKGKGDE</sequence>
<comment type="caution">
    <text evidence="1">The sequence shown here is derived from an EMBL/GenBank/DDBJ whole genome shotgun (WGS) entry which is preliminary data.</text>
</comment>
<dbReference type="Proteomes" id="UP001162992">
    <property type="component" value="Chromosome 15"/>
</dbReference>